<accession>A0A5Q5BNT9</accession>
<reference evidence="1" key="1">
    <citation type="submission" date="2006-06" db="EMBL/GenBank/DDBJ databases">
        <title>Complete sequence of chromosome of Mycobacterium sp. MCS.</title>
        <authorList>
            <consortium name="US DOE Joint Genome Institute"/>
            <person name="Copeland A."/>
            <person name="Lucas S."/>
            <person name="Lapidus A."/>
            <person name="Barry K."/>
            <person name="Detter J.C."/>
            <person name="Glavina del Rio T."/>
            <person name="Hammon N."/>
            <person name="Israni S."/>
            <person name="Dalin E."/>
            <person name="Tice H."/>
            <person name="Pitluck S."/>
            <person name="Martinez M."/>
            <person name="Schmutz J."/>
            <person name="Larimer F."/>
            <person name="Land M."/>
            <person name="Hauser L."/>
            <person name="Kyrpides N."/>
            <person name="Kim E."/>
            <person name="Miller C.D."/>
            <person name="Hughes J.E."/>
            <person name="Anderson A.J."/>
            <person name="Sims R.C."/>
            <person name="Richardson P."/>
        </authorList>
    </citation>
    <scope>NUCLEOTIDE SEQUENCE [LARGE SCALE GENOMIC DNA]</scope>
    <source>
        <strain evidence="1">MCS</strain>
    </source>
</reference>
<dbReference type="PANTHER" id="PTHR47623:SF1">
    <property type="entry name" value="OS09G0287300 PROTEIN"/>
    <property type="match status" value="1"/>
</dbReference>
<organism evidence="1">
    <name type="scientific">Mycobacterium sp. (strain MCS)</name>
    <dbReference type="NCBI Taxonomy" id="164756"/>
    <lineage>
        <taxon>Bacteria</taxon>
        <taxon>Bacillati</taxon>
        <taxon>Actinomycetota</taxon>
        <taxon>Actinomycetes</taxon>
        <taxon>Mycobacteriales</taxon>
        <taxon>Mycobacteriaceae</taxon>
        <taxon>Mycobacterium</taxon>
    </lineage>
</organism>
<dbReference type="AlphaFoldDB" id="A0A5Q5BNT9"/>
<dbReference type="SMART" id="SM00855">
    <property type="entry name" value="PGAM"/>
    <property type="match status" value="1"/>
</dbReference>
<dbReference type="Gene3D" id="3.40.50.1240">
    <property type="entry name" value="Phosphoglycerate mutase-like"/>
    <property type="match status" value="1"/>
</dbReference>
<dbReference type="InterPro" id="IPR029033">
    <property type="entry name" value="His_PPase_superfam"/>
</dbReference>
<dbReference type="KEGG" id="mmc:Mmcs_3936"/>
<dbReference type="SUPFAM" id="SSF53254">
    <property type="entry name" value="Phosphoglycerate mutase-like"/>
    <property type="match status" value="1"/>
</dbReference>
<evidence type="ECO:0000313" key="1">
    <source>
        <dbReference type="EMBL" id="ABG10041.1"/>
    </source>
</evidence>
<dbReference type="Pfam" id="PF00300">
    <property type="entry name" value="His_Phos_1"/>
    <property type="match status" value="1"/>
</dbReference>
<proteinExistence type="predicted"/>
<dbReference type="CDD" id="cd07067">
    <property type="entry name" value="HP_PGM_like"/>
    <property type="match status" value="1"/>
</dbReference>
<dbReference type="EMBL" id="CP000384">
    <property type="protein sequence ID" value="ABG10041.1"/>
    <property type="molecule type" value="Genomic_DNA"/>
</dbReference>
<name>A0A5Q5BNT9_MYCSS</name>
<sequence length="198" mass="21273">MASVGPDTDKSADLVRHVAAAPNVEGVSTNIRTLVLLRHAKSDYPDGVDDHERPLAARGIREAGLAGDWLRTHLTPLDAVLCSTATRTRQTLERARIDAPVHYADRLYDATPGTVIDEINMVARRFDHPVDTLLVIGHEPAMSHVALGLAAVEVSNREAAAGIATKFPTSALAVLRTEQGWDRLALGGAALVTFHVPR</sequence>
<gene>
    <name evidence="1" type="ordered locus">Mmcs_3936</name>
</gene>
<dbReference type="InterPro" id="IPR013078">
    <property type="entry name" value="His_Pase_superF_clade-1"/>
</dbReference>
<protein>
    <submittedName>
        <fullName evidence="1">Putative phosphohistidine phosphatase, SixA</fullName>
    </submittedName>
</protein>
<dbReference type="PANTHER" id="PTHR47623">
    <property type="entry name" value="OS09G0287300 PROTEIN"/>
    <property type="match status" value="1"/>
</dbReference>